<dbReference type="Proteomes" id="UP001520654">
    <property type="component" value="Unassembled WGS sequence"/>
</dbReference>
<sequence>MRRAADGGRSFDGVALAAFAKALAGEPRPQPPAGNGTATSVRNSFVWIVTARVKSTEVYVAVP</sequence>
<dbReference type="EMBL" id="JAINUL010000001">
    <property type="protein sequence ID" value="MCC0097254.1"/>
    <property type="molecule type" value="Genomic_DNA"/>
</dbReference>
<organism evidence="1 2">
    <name type="scientific">Streptomyces flavotricini</name>
    <dbReference type="NCBI Taxonomy" id="66888"/>
    <lineage>
        <taxon>Bacteria</taxon>
        <taxon>Bacillati</taxon>
        <taxon>Actinomycetota</taxon>
        <taxon>Actinomycetes</taxon>
        <taxon>Kitasatosporales</taxon>
        <taxon>Streptomycetaceae</taxon>
        <taxon>Streptomyces</taxon>
    </lineage>
</organism>
<gene>
    <name evidence="1" type="ORF">K7B10_21145</name>
</gene>
<name>A0ABS8E975_9ACTN</name>
<keyword evidence="2" id="KW-1185">Reference proteome</keyword>
<dbReference type="RefSeq" id="WP_229338121.1">
    <property type="nucleotide sequence ID" value="NZ_JAINUL010000001.1"/>
</dbReference>
<proteinExistence type="predicted"/>
<accession>A0ABS8E975</accession>
<comment type="caution">
    <text evidence="1">The sequence shown here is derived from an EMBL/GenBank/DDBJ whole genome shotgun (WGS) entry which is preliminary data.</text>
</comment>
<reference evidence="1 2" key="1">
    <citation type="submission" date="2021-08" db="EMBL/GenBank/DDBJ databases">
        <title>Genomic Architecture of Streptomyces flavotricini NGL1 and Streptomyces erythrochromogenes HMS4 With Differential Plant Beneficial attributes and laccase production capabilities.</title>
        <authorList>
            <person name="Salwan R."/>
            <person name="Kaur R."/>
            <person name="Sharma V."/>
        </authorList>
    </citation>
    <scope>NUCLEOTIDE SEQUENCE [LARGE SCALE GENOMIC DNA]</scope>
    <source>
        <strain evidence="1 2">NGL1</strain>
    </source>
</reference>
<evidence type="ECO:0000313" key="2">
    <source>
        <dbReference type="Proteomes" id="UP001520654"/>
    </source>
</evidence>
<protein>
    <submittedName>
        <fullName evidence="1">Uncharacterized protein</fullName>
    </submittedName>
</protein>
<evidence type="ECO:0000313" key="1">
    <source>
        <dbReference type="EMBL" id="MCC0097254.1"/>
    </source>
</evidence>